<feature type="transmembrane region" description="Helical" evidence="1">
    <location>
        <begin position="30"/>
        <end position="49"/>
    </location>
</feature>
<feature type="transmembrane region" description="Helical" evidence="1">
    <location>
        <begin position="85"/>
        <end position="107"/>
    </location>
</feature>
<dbReference type="GO" id="GO:0005886">
    <property type="term" value="C:plasma membrane"/>
    <property type="evidence" value="ECO:0007669"/>
    <property type="project" value="UniProtKB-SubCell"/>
</dbReference>
<dbReference type="EMBL" id="PTJO01000005">
    <property type="protein sequence ID" value="RNE48363.1"/>
    <property type="molecule type" value="Genomic_DNA"/>
</dbReference>
<evidence type="ECO:0008006" key="4">
    <source>
        <dbReference type="Google" id="ProtNLM"/>
    </source>
</evidence>
<evidence type="ECO:0000313" key="3">
    <source>
        <dbReference type="Proteomes" id="UP000266975"/>
    </source>
</evidence>
<keyword evidence="1" id="KW-0812">Transmembrane</keyword>
<reference evidence="2 3" key="1">
    <citation type="submission" date="2018-02" db="EMBL/GenBank/DDBJ databases">
        <title>Corynebacterium alimpuense sp. nov., a marine obligate actinomycete isolated from sediments of Valparaiso bay, Chile.</title>
        <authorList>
            <person name="Claverias F."/>
            <person name="Gonzales-Siles L."/>
            <person name="Salva-Serra F."/>
            <person name="Inganaes E."/>
            <person name="Molin K."/>
            <person name="Cumsille A."/>
            <person name="Undabarrena A."/>
            <person name="Couve E."/>
            <person name="Moore E.R.B."/>
            <person name="Gomila M."/>
            <person name="Camara B."/>
        </authorList>
    </citation>
    <scope>NUCLEOTIDE SEQUENCE [LARGE SCALE GENOMIC DNA]</scope>
    <source>
        <strain evidence="2 3">CCUG 69366</strain>
    </source>
</reference>
<dbReference type="GO" id="GO:0140359">
    <property type="term" value="F:ABC-type transporter activity"/>
    <property type="evidence" value="ECO:0007669"/>
    <property type="project" value="InterPro"/>
</dbReference>
<keyword evidence="3" id="KW-1185">Reference proteome</keyword>
<feature type="transmembrane region" description="Helical" evidence="1">
    <location>
        <begin position="246"/>
        <end position="267"/>
    </location>
</feature>
<feature type="transmembrane region" description="Helical" evidence="1">
    <location>
        <begin position="128"/>
        <end position="151"/>
    </location>
</feature>
<proteinExistence type="predicted"/>
<dbReference type="AlphaFoldDB" id="A0A3M8K561"/>
<protein>
    <recommendedName>
        <fullName evidence="4">ABC transporter permease</fullName>
    </recommendedName>
</protein>
<feature type="transmembrane region" description="Helical" evidence="1">
    <location>
        <begin position="199"/>
        <end position="218"/>
    </location>
</feature>
<feature type="transmembrane region" description="Helical" evidence="1">
    <location>
        <begin position="171"/>
        <end position="192"/>
    </location>
</feature>
<keyword evidence="1" id="KW-1133">Transmembrane helix</keyword>
<evidence type="ECO:0000313" key="2">
    <source>
        <dbReference type="EMBL" id="RNE48363.1"/>
    </source>
</evidence>
<accession>A0A3M8K561</accession>
<dbReference type="Pfam" id="PF12679">
    <property type="entry name" value="ABC2_membrane_2"/>
    <property type="match status" value="1"/>
</dbReference>
<keyword evidence="1" id="KW-0472">Membrane</keyword>
<gene>
    <name evidence="2" type="ORF">C5L39_07565</name>
</gene>
<evidence type="ECO:0000256" key="1">
    <source>
        <dbReference type="SAM" id="Phobius"/>
    </source>
</evidence>
<dbReference type="PANTHER" id="PTHR43471">
    <property type="entry name" value="ABC TRANSPORTER PERMEASE"/>
    <property type="match status" value="1"/>
</dbReference>
<sequence length="274" mass="28842">MTTTSTHIEASSYSPMRALFARAFSSQLKILAMFGFYSIVMGLVIGLLWEPLQDAFSSFELPEALTTILPGADLTTPAGWANAEFLSMIAPGGMIALAIMAGLRATAKEEESKTLGMSLSAPVSRNQFLAAKTLSVVSYVLIMGVLIYLGLLTADISGSLELSSSGMIAAAIHTTLLGLVFAAITLTVGVATGRAKPTMGIAALLAVLSFVVASFFPLSETLNDWTKLSPWFHYNGHNPLVEGVDVSSALVLGIAALVIGAIGFLQFPRRDLHG</sequence>
<dbReference type="OrthoDB" id="3686802at2"/>
<organism evidence="2 3">
    <name type="scientific">Corynebacterium alimapuense</name>
    <dbReference type="NCBI Taxonomy" id="1576874"/>
    <lineage>
        <taxon>Bacteria</taxon>
        <taxon>Bacillati</taxon>
        <taxon>Actinomycetota</taxon>
        <taxon>Actinomycetes</taxon>
        <taxon>Mycobacteriales</taxon>
        <taxon>Corynebacteriaceae</taxon>
        <taxon>Corynebacterium</taxon>
    </lineage>
</organism>
<name>A0A3M8K561_9CORY</name>
<dbReference type="Proteomes" id="UP000266975">
    <property type="component" value="Unassembled WGS sequence"/>
</dbReference>
<comment type="caution">
    <text evidence="2">The sequence shown here is derived from an EMBL/GenBank/DDBJ whole genome shotgun (WGS) entry which is preliminary data.</text>
</comment>